<sequence>MDEEKGTEDSVAKSNLEESTVNVSEHVAGESEARVESMVEFVGSHVSVHGECTNDGGGRGGGEGNSIENSNDEVIHDYGGLGEAGLERDLRGADDGNDVVADPGSRETDVSSGEASVDSGFGTEGGGPLVEERVAGEIVEREMGGGDVVDDSGFQTEGGGPLVEEGMAGEIVEREKGGGDVVDEMPKGDVSVSNDGVLNGGIESRIEGSTAVLGSTDGETEVCMEDAAVITSEEGLEGESIKKEDRGGEKVGSTGGEAQDHGFDNGVRSSTVVSSTLDGKTPALVVEEVTENENASGRELVKGAEQGRETDAGEEDAHQDGDMQEVIMESENTSGKKLIKSAEANRETDAGEEGALQDADMQDVIMESENASEKELIKSAEANRETDAGEEDARQDAGMQDVFMESENASEKELIKSAEANREADAGEEDAHQDADMQDVIMESENASGKELIKSAEANRETDAVGEDAHQDIVVLDDKIWNPKIETAVTGSSGLVEDSSVQTQVVEEAAVVFREEVLNVKDDDLDNSDLEGFTSNSEEKQIPMANTDDGQTRKSIVNANPKSLEEQTPAVAVSGEVTATDKGEFLCSTVEGMETDTFDENLSFSLEELQGNIERVDGSTENHSNVCADATSSCQPTQVVGDEVAATVKNVHPDSENNQQLKPGECLDEGTAHDVARVDSNKKQAMEIDEQVVNSEFEGALSGSENVQNLEAETVCMGTEIDTHDDKRNELVDNQEALNSNVEVEGHADKGQDLKNEESLAAEQQVNNVEEARSDGGRQIGVQKQPITFGKVGGSTDDHTSDLVSTGQPTDEVVEGEVMAVDDKVPSDLTVEFCSGDNQSLKAEEFGGNAEMDSRVMNGGETALQASEEKVEGLVPAEGDKTASVNSTVGQDMQIEEQVIDAEQDGSDGGPEMQVEEQDSDTEQPKTIEEEKPTIMKAGSSVQSHQTSYQLLMEDEGEFKVSDLVWGKVRSHPWWPGQIYDPSDASEKSMKYHKKDCFLVAYFGDRTFAWVDASLLKPFYSHFSQVEKQSNSEVFQNAVNCALEEVSRRVELGLACSCIPNDTYDNIRFQMVENTGIRQESSTRDGMGDSVGANSFQPDTLIEYMKALAQSPSDAADRLELVIAKAQLSSFYRLKGYCQLPEFQTFGGLVENGVDDVNPISKDGEHISSGKENLESQRSSYNKRKHNLKDCMYPSKKERSLSELMSGSFDSLDDEEFGFDEKATSKLVSPSGKKRKAVDSIDDDSLQDGRKTISLAKVSITTPQVPKPSFKIGECIRRAASQMTASPSILKSNSERFQKFEVDGPDVSFENFEDVEGKRMVLPTDYSSLDDLLSQLHLAARDPMKGYSFLNIITSFFSDFRNSIIPDKHSVVRAGGKRKKSSHSMGTPETFEFEDMNDTYWTDRVIQNGAEEEQPSGGNGRGGYKIVPVELGKPVQKSRRSYTRKQYSDVNHDAVPAKPPGYVDENAPAELVMNFSEVDYVPSETNLNKMFRRFGPIKESETEVDRETNRARVVFKRCADAEIAYSSAAKFSIFGPMVVNYQLGYSISVPFKASSIALTLGEDMHLDIDTLGV</sequence>
<dbReference type="Pfam" id="PF00855">
    <property type="entry name" value="PWWP"/>
    <property type="match status" value="1"/>
</dbReference>
<organism evidence="3 4">
    <name type="scientific">Xanthoceras sorbifolium</name>
    <dbReference type="NCBI Taxonomy" id="99658"/>
    <lineage>
        <taxon>Eukaryota</taxon>
        <taxon>Viridiplantae</taxon>
        <taxon>Streptophyta</taxon>
        <taxon>Embryophyta</taxon>
        <taxon>Tracheophyta</taxon>
        <taxon>Spermatophyta</taxon>
        <taxon>Magnoliopsida</taxon>
        <taxon>eudicotyledons</taxon>
        <taxon>Gunneridae</taxon>
        <taxon>Pentapetalae</taxon>
        <taxon>rosids</taxon>
        <taxon>malvids</taxon>
        <taxon>Sapindales</taxon>
        <taxon>Sapindaceae</taxon>
        <taxon>Xanthoceroideae</taxon>
        <taxon>Xanthoceras</taxon>
    </lineage>
</organism>
<reference evidence="3 4" key="1">
    <citation type="submission" date="2021-02" db="EMBL/GenBank/DDBJ databases">
        <title>Plant Genome Project.</title>
        <authorList>
            <person name="Zhang R.-G."/>
        </authorList>
    </citation>
    <scope>NUCLEOTIDE SEQUENCE [LARGE SCALE GENOMIC DNA]</scope>
    <source>
        <tissue evidence="3">Leaves</tissue>
    </source>
</reference>
<feature type="domain" description="PWWP" evidence="2">
    <location>
        <begin position="961"/>
        <end position="1022"/>
    </location>
</feature>
<feature type="compositionally biased region" description="Polar residues" evidence="1">
    <location>
        <begin position="267"/>
        <end position="276"/>
    </location>
</feature>
<feature type="region of interest" description="Disordered" evidence="1">
    <location>
        <begin position="144"/>
        <end position="163"/>
    </location>
</feature>
<keyword evidence="4" id="KW-1185">Reference proteome</keyword>
<dbReference type="PROSITE" id="PS50812">
    <property type="entry name" value="PWWP"/>
    <property type="match status" value="1"/>
</dbReference>
<feature type="compositionally biased region" description="Basic and acidic residues" evidence="1">
    <location>
        <begin position="299"/>
        <end position="321"/>
    </location>
</feature>
<dbReference type="EMBL" id="JAFEMO010000014">
    <property type="protein sequence ID" value="KAH7547960.1"/>
    <property type="molecule type" value="Genomic_DNA"/>
</dbReference>
<proteinExistence type="predicted"/>
<dbReference type="InterPro" id="IPR053063">
    <property type="entry name" value="PWWP_domain_containing_PDP"/>
</dbReference>
<evidence type="ECO:0000313" key="4">
    <source>
        <dbReference type="Proteomes" id="UP000827721"/>
    </source>
</evidence>
<feature type="region of interest" description="Disordered" evidence="1">
    <location>
        <begin position="289"/>
        <end position="322"/>
    </location>
</feature>
<feature type="region of interest" description="Disordered" evidence="1">
    <location>
        <begin position="1435"/>
        <end position="1461"/>
    </location>
</feature>
<feature type="compositionally biased region" description="Basic and acidic residues" evidence="1">
    <location>
        <begin position="1162"/>
        <end position="1175"/>
    </location>
</feature>
<feature type="region of interest" description="Disordered" evidence="1">
    <location>
        <begin position="1159"/>
        <end position="1179"/>
    </location>
</feature>
<evidence type="ECO:0000259" key="2">
    <source>
        <dbReference type="PROSITE" id="PS50812"/>
    </source>
</evidence>
<feature type="region of interest" description="Disordered" evidence="1">
    <location>
        <begin position="788"/>
        <end position="810"/>
    </location>
</feature>
<feature type="region of interest" description="Disordered" evidence="1">
    <location>
        <begin position="1"/>
        <end position="128"/>
    </location>
</feature>
<feature type="region of interest" description="Disordered" evidence="1">
    <location>
        <begin position="528"/>
        <end position="554"/>
    </location>
</feature>
<feature type="compositionally biased region" description="Basic and acidic residues" evidence="1">
    <location>
        <begin position="27"/>
        <end position="37"/>
    </location>
</feature>
<feature type="region of interest" description="Disordered" evidence="1">
    <location>
        <begin position="903"/>
        <end position="926"/>
    </location>
</feature>
<feature type="compositionally biased region" description="Basic and acidic residues" evidence="1">
    <location>
        <begin position="85"/>
        <end position="94"/>
    </location>
</feature>
<feature type="compositionally biased region" description="Gly residues" evidence="1">
    <location>
        <begin position="55"/>
        <end position="64"/>
    </location>
</feature>
<feature type="compositionally biased region" description="Basic and acidic residues" evidence="1">
    <location>
        <begin position="239"/>
        <end position="249"/>
    </location>
</feature>
<protein>
    <recommendedName>
        <fullName evidence="2">PWWP domain-containing protein</fullName>
    </recommendedName>
</protein>
<dbReference type="Proteomes" id="UP000827721">
    <property type="component" value="Unassembled WGS sequence"/>
</dbReference>
<dbReference type="SMART" id="SM00293">
    <property type="entry name" value="PWWP"/>
    <property type="match status" value="1"/>
</dbReference>
<evidence type="ECO:0000256" key="1">
    <source>
        <dbReference type="SAM" id="MobiDB-lite"/>
    </source>
</evidence>
<dbReference type="CDD" id="cd05162">
    <property type="entry name" value="PWWP"/>
    <property type="match status" value="1"/>
</dbReference>
<accession>A0ABQ8H3U4</accession>
<dbReference type="Gene3D" id="2.30.30.140">
    <property type="match status" value="1"/>
</dbReference>
<dbReference type="PANTHER" id="PTHR42851:SF4">
    <property type="entry name" value="PWWP DOMAIN-CONTAINING PROTEIN"/>
    <property type="match status" value="1"/>
</dbReference>
<comment type="caution">
    <text evidence="3">The sequence shown here is derived from an EMBL/GenBank/DDBJ whole genome shotgun (WGS) entry which is preliminary data.</text>
</comment>
<name>A0ABQ8H3U4_9ROSI</name>
<evidence type="ECO:0000313" key="3">
    <source>
        <dbReference type="EMBL" id="KAH7547960.1"/>
    </source>
</evidence>
<dbReference type="PANTHER" id="PTHR42851">
    <property type="entry name" value="ALDOLASE-RELATED"/>
    <property type="match status" value="1"/>
</dbReference>
<feature type="region of interest" description="Disordered" evidence="1">
    <location>
        <begin position="231"/>
        <end position="276"/>
    </location>
</feature>
<dbReference type="InterPro" id="IPR000313">
    <property type="entry name" value="PWWP_dom"/>
</dbReference>
<dbReference type="SUPFAM" id="SSF63748">
    <property type="entry name" value="Tudor/PWWP/MBT"/>
    <property type="match status" value="1"/>
</dbReference>
<gene>
    <name evidence="3" type="ORF">JRO89_XS14G0044600</name>
</gene>